<dbReference type="Proteomes" id="UP000805193">
    <property type="component" value="Unassembled WGS sequence"/>
</dbReference>
<proteinExistence type="predicted"/>
<dbReference type="EMBL" id="JABSTQ010010515">
    <property type="protein sequence ID" value="KAG0420374.1"/>
    <property type="molecule type" value="Genomic_DNA"/>
</dbReference>
<reference evidence="1 2" key="1">
    <citation type="journal article" date="2020" name="Cell">
        <title>Large-Scale Comparative Analyses of Tick Genomes Elucidate Their Genetic Diversity and Vector Capacities.</title>
        <authorList>
            <consortium name="Tick Genome and Microbiome Consortium (TIGMIC)"/>
            <person name="Jia N."/>
            <person name="Wang J."/>
            <person name="Shi W."/>
            <person name="Du L."/>
            <person name="Sun Y."/>
            <person name="Zhan W."/>
            <person name="Jiang J.F."/>
            <person name="Wang Q."/>
            <person name="Zhang B."/>
            <person name="Ji P."/>
            <person name="Bell-Sakyi L."/>
            <person name="Cui X.M."/>
            <person name="Yuan T.T."/>
            <person name="Jiang B.G."/>
            <person name="Yang W.F."/>
            <person name="Lam T.T."/>
            <person name="Chang Q.C."/>
            <person name="Ding S.J."/>
            <person name="Wang X.J."/>
            <person name="Zhu J.G."/>
            <person name="Ruan X.D."/>
            <person name="Zhao L."/>
            <person name="Wei J.T."/>
            <person name="Ye R.Z."/>
            <person name="Que T.C."/>
            <person name="Du C.H."/>
            <person name="Zhou Y.H."/>
            <person name="Cheng J.X."/>
            <person name="Dai P.F."/>
            <person name="Guo W.B."/>
            <person name="Han X.H."/>
            <person name="Huang E.J."/>
            <person name="Li L.F."/>
            <person name="Wei W."/>
            <person name="Gao Y.C."/>
            <person name="Liu J.Z."/>
            <person name="Shao H.Z."/>
            <person name="Wang X."/>
            <person name="Wang C.C."/>
            <person name="Yang T.C."/>
            <person name="Huo Q.B."/>
            <person name="Li W."/>
            <person name="Chen H.Y."/>
            <person name="Chen S.E."/>
            <person name="Zhou L.G."/>
            <person name="Ni X.B."/>
            <person name="Tian J.H."/>
            <person name="Sheng Y."/>
            <person name="Liu T."/>
            <person name="Pan Y.S."/>
            <person name="Xia L.Y."/>
            <person name="Li J."/>
            <person name="Zhao F."/>
            <person name="Cao W.C."/>
        </authorList>
    </citation>
    <scope>NUCLEOTIDE SEQUENCE [LARGE SCALE GENOMIC DNA]</scope>
    <source>
        <strain evidence="1">Iper-2018</strain>
    </source>
</reference>
<keyword evidence="2" id="KW-1185">Reference proteome</keyword>
<evidence type="ECO:0000313" key="2">
    <source>
        <dbReference type="Proteomes" id="UP000805193"/>
    </source>
</evidence>
<organism evidence="1 2">
    <name type="scientific">Ixodes persulcatus</name>
    <name type="common">Taiga tick</name>
    <dbReference type="NCBI Taxonomy" id="34615"/>
    <lineage>
        <taxon>Eukaryota</taxon>
        <taxon>Metazoa</taxon>
        <taxon>Ecdysozoa</taxon>
        <taxon>Arthropoda</taxon>
        <taxon>Chelicerata</taxon>
        <taxon>Arachnida</taxon>
        <taxon>Acari</taxon>
        <taxon>Parasitiformes</taxon>
        <taxon>Ixodida</taxon>
        <taxon>Ixodoidea</taxon>
        <taxon>Ixodidae</taxon>
        <taxon>Ixodinae</taxon>
        <taxon>Ixodes</taxon>
    </lineage>
</organism>
<accession>A0AC60PI43</accession>
<name>A0AC60PI43_IXOPE</name>
<evidence type="ECO:0000313" key="1">
    <source>
        <dbReference type="EMBL" id="KAG0420374.1"/>
    </source>
</evidence>
<protein>
    <submittedName>
        <fullName evidence="1">Uncharacterized protein</fullName>
    </submittedName>
</protein>
<gene>
    <name evidence="1" type="ORF">HPB47_003527</name>
</gene>
<sequence length="556" mass="62839">MGGDSETVDRPVASEIKTASPRKGQSPLVAKLLVVDQVFHWLVWIGGVLYALGCFATSSTIVTLPQVVPRDFVDGSYGILRDKDTADEEWYRYSTAIRRFWHWVLLQPLISQLLFKKIPEFLPHFYFVYSAIFMLYNLTWTTVLVFLASYAAFFAAATVGSIVACYVLALVIVLHSSFPVLGFLKLAYPSNGNVSAFLAQVGLSWMAARCLSFSVDFVRQPERPSAPRLWQTLAYVFYLPSLFTGPLQNYDGFVAQLNKPRVAWTSGELRGSLLQLGRCLLCFLLLEACLHFCYRKPTPEVGQLKLLAVLILCGTLKVTSHRSSALAYYPDLVESLDLPSLLGFGLCLTLVFFLKYRVLYGFGSAVARLERIELPPPPKCVHRIHLCSYLWRHFDRGLYLWIQRYIYQPVVAGQWTLKRRVAGAAASFAFVCSWHGMDRAVVVWCLLNFVGVSTELLAGFLRGRRPWRGIERRYLTGIWLRTARAVVTTPHFLFSIFSCLFFLSNVDVGLIFLRKVILGFPMPLVPLLFVMYCGCHVSMDAMDWDKTGSADSSKHL</sequence>
<comment type="caution">
    <text evidence="1">The sequence shown here is derived from an EMBL/GenBank/DDBJ whole genome shotgun (WGS) entry which is preliminary data.</text>
</comment>